<dbReference type="InterPro" id="IPR013126">
    <property type="entry name" value="Hsp_70_fam"/>
</dbReference>
<keyword evidence="3" id="KW-0143">Chaperone</keyword>
<keyword evidence="1" id="KW-0547">Nucleotide-binding</keyword>
<name>A0ABP5G5R2_9ACTN</name>
<dbReference type="Pfam" id="PF00012">
    <property type="entry name" value="HSP70"/>
    <property type="match status" value="1"/>
</dbReference>
<accession>A0ABP5G5R2</accession>
<evidence type="ECO:0008006" key="6">
    <source>
        <dbReference type="Google" id="ProtNLM"/>
    </source>
</evidence>
<dbReference type="PANTHER" id="PTHR19375">
    <property type="entry name" value="HEAT SHOCK PROTEIN 70KDA"/>
    <property type="match status" value="1"/>
</dbReference>
<reference evidence="5" key="1">
    <citation type="journal article" date="2019" name="Int. J. Syst. Evol. Microbiol.">
        <title>The Global Catalogue of Microorganisms (GCM) 10K type strain sequencing project: providing services to taxonomists for standard genome sequencing and annotation.</title>
        <authorList>
            <consortium name="The Broad Institute Genomics Platform"/>
            <consortium name="The Broad Institute Genome Sequencing Center for Infectious Disease"/>
            <person name="Wu L."/>
            <person name="Ma J."/>
        </authorList>
    </citation>
    <scope>NUCLEOTIDE SEQUENCE [LARGE SCALE GENOMIC DNA]</scope>
    <source>
        <strain evidence="5">JCM 16014</strain>
    </source>
</reference>
<evidence type="ECO:0000313" key="5">
    <source>
        <dbReference type="Proteomes" id="UP001500751"/>
    </source>
</evidence>
<evidence type="ECO:0000256" key="3">
    <source>
        <dbReference type="ARBA" id="ARBA00023186"/>
    </source>
</evidence>
<evidence type="ECO:0000256" key="2">
    <source>
        <dbReference type="ARBA" id="ARBA00022840"/>
    </source>
</evidence>
<sequence>MAIVYGVDVGTTTSVLAVGRTDGSDSCVVDRGSPGLPAAVPTAVFISEDGAAPLVGGAALKAGARDPVRLFTEFKREFGDRAPRDLDGRPVQPHRLTAEVLEFLRCEAESQSPGTPDLVVVTHPASWEQGNRELLAEAVRAAGFDPDRVRLLPEPVAAAQYAAGARSGETILVFDLGGGTFDCALAGPTASGDVEVLGLPGGLPDVGGGDFDRRILRRLHQDFPELAAKVLDGPSPGDPEALRRRNRLKDACERLKIQLSVAEVDEIELTDTDPPSWFKLTRAELADLVADPLADALAECDRLLTGLGWQWQQVDCVVPVGGSCRLPLVRELLASRTGRPLLPVPEPELAVAYGAVRYGRGLLQDRHRRGHEPEKSPFED</sequence>
<gene>
    <name evidence="4" type="ORF">GCM10009839_44910</name>
</gene>
<evidence type="ECO:0000256" key="1">
    <source>
        <dbReference type="ARBA" id="ARBA00022741"/>
    </source>
</evidence>
<keyword evidence="2" id="KW-0067">ATP-binding</keyword>
<dbReference type="Proteomes" id="UP001500751">
    <property type="component" value="Unassembled WGS sequence"/>
</dbReference>
<protein>
    <recommendedName>
        <fullName evidence="6">Hsp70 protein</fullName>
    </recommendedName>
</protein>
<dbReference type="Gene3D" id="3.30.420.40">
    <property type="match status" value="2"/>
</dbReference>
<evidence type="ECO:0000313" key="4">
    <source>
        <dbReference type="EMBL" id="GAA2038393.1"/>
    </source>
</evidence>
<dbReference type="SUPFAM" id="SSF53067">
    <property type="entry name" value="Actin-like ATPase domain"/>
    <property type="match status" value="2"/>
</dbReference>
<dbReference type="Gene3D" id="3.90.640.10">
    <property type="entry name" value="Actin, Chain A, domain 4"/>
    <property type="match status" value="1"/>
</dbReference>
<keyword evidence="5" id="KW-1185">Reference proteome</keyword>
<dbReference type="RefSeq" id="WP_344667596.1">
    <property type="nucleotide sequence ID" value="NZ_BAAAQN010000026.1"/>
</dbReference>
<dbReference type="PRINTS" id="PR00301">
    <property type="entry name" value="HEATSHOCK70"/>
</dbReference>
<proteinExistence type="predicted"/>
<dbReference type="EMBL" id="BAAAQN010000026">
    <property type="protein sequence ID" value="GAA2038393.1"/>
    <property type="molecule type" value="Genomic_DNA"/>
</dbReference>
<organism evidence="4 5">
    <name type="scientific">Catenulispora yoronensis</name>
    <dbReference type="NCBI Taxonomy" id="450799"/>
    <lineage>
        <taxon>Bacteria</taxon>
        <taxon>Bacillati</taxon>
        <taxon>Actinomycetota</taxon>
        <taxon>Actinomycetes</taxon>
        <taxon>Catenulisporales</taxon>
        <taxon>Catenulisporaceae</taxon>
        <taxon>Catenulispora</taxon>
    </lineage>
</organism>
<comment type="caution">
    <text evidence="4">The sequence shown here is derived from an EMBL/GenBank/DDBJ whole genome shotgun (WGS) entry which is preliminary data.</text>
</comment>
<dbReference type="InterPro" id="IPR043129">
    <property type="entry name" value="ATPase_NBD"/>
</dbReference>